<reference evidence="2 3" key="2">
    <citation type="submission" date="2018-11" db="EMBL/GenBank/DDBJ databases">
        <authorList>
            <consortium name="Pathogen Informatics"/>
        </authorList>
    </citation>
    <scope>NUCLEOTIDE SEQUENCE [LARGE SCALE GENOMIC DNA]</scope>
</reference>
<gene>
    <name evidence="2" type="ORF">TCLT_LOCUS591</name>
</gene>
<organism evidence="4">
    <name type="scientific">Thelazia callipaeda</name>
    <name type="common">Oriental eyeworm</name>
    <name type="synonym">Parasitic nematode</name>
    <dbReference type="NCBI Taxonomy" id="103827"/>
    <lineage>
        <taxon>Eukaryota</taxon>
        <taxon>Metazoa</taxon>
        <taxon>Ecdysozoa</taxon>
        <taxon>Nematoda</taxon>
        <taxon>Chromadorea</taxon>
        <taxon>Rhabditida</taxon>
        <taxon>Spirurina</taxon>
        <taxon>Spiruromorpha</taxon>
        <taxon>Thelazioidea</taxon>
        <taxon>Thelaziidae</taxon>
        <taxon>Thelazia</taxon>
    </lineage>
</organism>
<dbReference type="OrthoDB" id="10009301at2759"/>
<keyword evidence="3" id="KW-1185">Reference proteome</keyword>
<feature type="signal peptide" evidence="1">
    <location>
        <begin position="1"/>
        <end position="26"/>
    </location>
</feature>
<proteinExistence type="predicted"/>
<accession>A0A0N5CKJ2</accession>
<protein>
    <submittedName>
        <fullName evidence="4">GOLD domain-containing protein</fullName>
    </submittedName>
</protein>
<reference evidence="4" key="1">
    <citation type="submission" date="2017-02" db="UniProtKB">
        <authorList>
            <consortium name="WormBaseParasite"/>
        </authorList>
    </citation>
    <scope>IDENTIFICATION</scope>
</reference>
<evidence type="ECO:0000313" key="3">
    <source>
        <dbReference type="Proteomes" id="UP000276776"/>
    </source>
</evidence>
<sequence>MRELPWKCCWSLMVLFAVNCIHLISSDTDVNIKLFNEVDSRISDFRSRLVMLDGNMYFHAGRQKNISFIVDDHASIYFGEKNLNLLPELTEFQAVKEEVDKTKSRIRQLVRVADSLRKQIKLESGDVAALNQKVSSLFLRLYI</sequence>
<keyword evidence="1" id="KW-0732">Signal</keyword>
<feature type="chain" id="PRO_5043126275" evidence="1">
    <location>
        <begin position="27"/>
        <end position="143"/>
    </location>
</feature>
<dbReference type="WBParaSite" id="TCLT_0000059001-mRNA-1">
    <property type="protein sequence ID" value="TCLT_0000059001-mRNA-1"/>
    <property type="gene ID" value="TCLT_0000059001"/>
</dbReference>
<evidence type="ECO:0000256" key="1">
    <source>
        <dbReference type="SAM" id="SignalP"/>
    </source>
</evidence>
<dbReference type="STRING" id="103827.A0A0N5CKJ2"/>
<dbReference type="AlphaFoldDB" id="A0A0N5CKJ2"/>
<dbReference type="EMBL" id="UYYF01000047">
    <property type="protein sequence ID" value="VDM95619.1"/>
    <property type="molecule type" value="Genomic_DNA"/>
</dbReference>
<dbReference type="OMA" id="GNMYFHA"/>
<evidence type="ECO:0000313" key="4">
    <source>
        <dbReference type="WBParaSite" id="TCLT_0000059001-mRNA-1"/>
    </source>
</evidence>
<dbReference type="Proteomes" id="UP000276776">
    <property type="component" value="Unassembled WGS sequence"/>
</dbReference>
<name>A0A0N5CKJ2_THECL</name>
<evidence type="ECO:0000313" key="2">
    <source>
        <dbReference type="EMBL" id="VDM95619.1"/>
    </source>
</evidence>